<accession>A0A183JKT8</accession>
<dbReference type="AlphaFoldDB" id="A0A183JKT8"/>
<keyword evidence="2" id="KW-1185">Reference proteome</keyword>
<protein>
    <submittedName>
        <fullName evidence="3">Ovule protein</fullName>
    </submittedName>
</protein>
<sequence>MRYFQISSLCISRPQYIQGKDHNSKIQQREHQHNHGKALEYVDVFTYLDSIINEQEGSDADVKTECQSKGHLSTTEEHMEFETTVNQYQNQNLQYERHVSWFYSMELKRGEPLQPSTRMYKYL</sequence>
<reference evidence="1 2" key="2">
    <citation type="submission" date="2018-11" db="EMBL/GenBank/DDBJ databases">
        <authorList>
            <consortium name="Pathogen Informatics"/>
        </authorList>
    </citation>
    <scope>NUCLEOTIDE SEQUENCE [LARGE SCALE GENOMIC DNA]</scope>
    <source>
        <strain evidence="1">Dakar</strain>
        <strain evidence="2">Dakar, Senegal</strain>
    </source>
</reference>
<dbReference type="EMBL" id="UZAK01003698">
    <property type="protein sequence ID" value="VDO80932.1"/>
    <property type="molecule type" value="Genomic_DNA"/>
</dbReference>
<evidence type="ECO:0000313" key="3">
    <source>
        <dbReference type="WBParaSite" id="SCUD_0000331901-mRNA-1"/>
    </source>
</evidence>
<reference evidence="3" key="1">
    <citation type="submission" date="2016-06" db="UniProtKB">
        <authorList>
            <consortium name="WormBaseParasite"/>
        </authorList>
    </citation>
    <scope>IDENTIFICATION</scope>
</reference>
<organism evidence="3">
    <name type="scientific">Schistosoma curassoni</name>
    <dbReference type="NCBI Taxonomy" id="6186"/>
    <lineage>
        <taxon>Eukaryota</taxon>
        <taxon>Metazoa</taxon>
        <taxon>Spiralia</taxon>
        <taxon>Lophotrochozoa</taxon>
        <taxon>Platyhelminthes</taxon>
        <taxon>Trematoda</taxon>
        <taxon>Digenea</taxon>
        <taxon>Strigeidida</taxon>
        <taxon>Schistosomatoidea</taxon>
        <taxon>Schistosomatidae</taxon>
        <taxon>Schistosoma</taxon>
    </lineage>
</organism>
<dbReference type="Proteomes" id="UP000279833">
    <property type="component" value="Unassembled WGS sequence"/>
</dbReference>
<dbReference type="WBParaSite" id="SCUD_0000331901-mRNA-1">
    <property type="protein sequence ID" value="SCUD_0000331901-mRNA-1"/>
    <property type="gene ID" value="SCUD_0000331901"/>
</dbReference>
<evidence type="ECO:0000313" key="2">
    <source>
        <dbReference type="Proteomes" id="UP000279833"/>
    </source>
</evidence>
<proteinExistence type="predicted"/>
<gene>
    <name evidence="1" type="ORF">SCUD_LOCUS3319</name>
</gene>
<evidence type="ECO:0000313" key="1">
    <source>
        <dbReference type="EMBL" id="VDO80932.1"/>
    </source>
</evidence>
<name>A0A183JKT8_9TREM</name>